<feature type="transmembrane region" description="Helical" evidence="1">
    <location>
        <begin position="125"/>
        <end position="144"/>
    </location>
</feature>
<gene>
    <name evidence="2" type="ORF">BCR35DRAFT_336190</name>
</gene>
<accession>A0A1Y2CJ84</accession>
<proteinExistence type="predicted"/>
<dbReference type="InParanoid" id="A0A1Y2CJ84"/>
<keyword evidence="1" id="KW-0812">Transmembrane</keyword>
<keyword evidence="1" id="KW-0472">Membrane</keyword>
<dbReference type="AlphaFoldDB" id="A0A1Y2CJ84"/>
<keyword evidence="1" id="KW-1133">Transmembrane helix</keyword>
<evidence type="ECO:0000313" key="2">
    <source>
        <dbReference type="EMBL" id="ORY47089.1"/>
    </source>
</evidence>
<dbReference type="EMBL" id="MCGR01000118">
    <property type="protein sequence ID" value="ORY47089.1"/>
    <property type="molecule type" value="Genomic_DNA"/>
</dbReference>
<comment type="caution">
    <text evidence="2">The sequence shown here is derived from an EMBL/GenBank/DDBJ whole genome shotgun (WGS) entry which is preliminary data.</text>
</comment>
<feature type="transmembrane region" description="Helical" evidence="1">
    <location>
        <begin position="43"/>
        <end position="73"/>
    </location>
</feature>
<reference evidence="2 3" key="1">
    <citation type="submission" date="2016-07" db="EMBL/GenBank/DDBJ databases">
        <title>Pervasive Adenine N6-methylation of Active Genes in Fungi.</title>
        <authorList>
            <consortium name="DOE Joint Genome Institute"/>
            <person name="Mondo S.J."/>
            <person name="Dannebaum R.O."/>
            <person name="Kuo R.C."/>
            <person name="Labutti K."/>
            <person name="Haridas S."/>
            <person name="Kuo A."/>
            <person name="Salamov A."/>
            <person name="Ahrendt S.R."/>
            <person name="Lipzen A."/>
            <person name="Sullivan W."/>
            <person name="Andreopoulos W.B."/>
            <person name="Clum A."/>
            <person name="Lindquist E."/>
            <person name="Daum C."/>
            <person name="Ramamoorthy G.K."/>
            <person name="Gryganskyi A."/>
            <person name="Culley D."/>
            <person name="Magnuson J.K."/>
            <person name="James T.Y."/>
            <person name="O'Malley M.A."/>
            <person name="Stajich J.E."/>
            <person name="Spatafora J.W."/>
            <person name="Visel A."/>
            <person name="Grigoriev I.V."/>
        </authorList>
    </citation>
    <scope>NUCLEOTIDE SEQUENCE [LARGE SCALE GENOMIC DNA]</scope>
    <source>
        <strain evidence="2 3">62-1032</strain>
    </source>
</reference>
<keyword evidence="3" id="KW-1185">Reference proteome</keyword>
<feature type="transmembrane region" description="Helical" evidence="1">
    <location>
        <begin position="93"/>
        <end position="113"/>
    </location>
</feature>
<sequence>MTSKREKKKKSIIYRGNFSKARDVDYLVTAVVFLARSVSTAALYLPVAALCLIPIGAMLGVLLLPAVLLLATVWSVTMHEITTASLFPSVSTYITYLIDHFLLISPILALSAFKPGSLGLLSQRAYAVPILLVYFTCAAFDIGLPQLFQAIPNTISWLAAAPTRISSALDAHSELKIRRTEVQLLREQVEEAHKKLAEAEAKARGEK</sequence>
<name>A0A1Y2CJ84_9BASI</name>
<evidence type="ECO:0000256" key="1">
    <source>
        <dbReference type="SAM" id="Phobius"/>
    </source>
</evidence>
<organism evidence="2 3">
    <name type="scientific">Leucosporidium creatinivorum</name>
    <dbReference type="NCBI Taxonomy" id="106004"/>
    <lineage>
        <taxon>Eukaryota</taxon>
        <taxon>Fungi</taxon>
        <taxon>Dikarya</taxon>
        <taxon>Basidiomycota</taxon>
        <taxon>Pucciniomycotina</taxon>
        <taxon>Microbotryomycetes</taxon>
        <taxon>Leucosporidiales</taxon>
        <taxon>Leucosporidium</taxon>
    </lineage>
</organism>
<dbReference type="Proteomes" id="UP000193467">
    <property type="component" value="Unassembled WGS sequence"/>
</dbReference>
<protein>
    <submittedName>
        <fullName evidence="2">Uncharacterized protein</fullName>
    </submittedName>
</protein>
<evidence type="ECO:0000313" key="3">
    <source>
        <dbReference type="Proteomes" id="UP000193467"/>
    </source>
</evidence>